<dbReference type="FunFam" id="3.40.309.10:FF:000018">
    <property type="entry name" value="Alpha-aminoadipic semialdehyde dehydrogenase"/>
    <property type="match status" value="1"/>
</dbReference>
<dbReference type="PROSITE" id="PS00687">
    <property type="entry name" value="ALDEHYDE_DEHYDR_GLU"/>
    <property type="match status" value="1"/>
</dbReference>
<dbReference type="InterPro" id="IPR016162">
    <property type="entry name" value="Ald_DH_N"/>
</dbReference>
<dbReference type="RefSeq" id="WP_156226560.1">
    <property type="nucleotide sequence ID" value="NZ_CP046453.1"/>
</dbReference>
<protein>
    <recommendedName>
        <fullName evidence="5">aldehyde dehydrogenase (NAD(+))</fullName>
        <ecNumber evidence="5">1.2.1.3</ecNumber>
    </recommendedName>
</protein>
<accession>A0A6B8VWM9</accession>
<gene>
    <name evidence="9" type="primary">gabD1</name>
    <name evidence="9" type="ORF">CETAM_00360</name>
</gene>
<dbReference type="InterPro" id="IPR016161">
    <property type="entry name" value="Ald_DH/histidinol_DH"/>
</dbReference>
<keyword evidence="3 7" id="KW-0560">Oxidoreductase</keyword>
<proteinExistence type="inferred from homology"/>
<comment type="similarity">
    <text evidence="1 7">Belongs to the aldehyde dehydrogenase family.</text>
</comment>
<keyword evidence="4" id="KW-0520">NAD</keyword>
<dbReference type="InterPro" id="IPR029510">
    <property type="entry name" value="Ald_DH_CS_GLU"/>
</dbReference>
<keyword evidence="10" id="KW-1185">Reference proteome</keyword>
<evidence type="ECO:0000313" key="9">
    <source>
        <dbReference type="EMBL" id="QGU03365.1"/>
    </source>
</evidence>
<dbReference type="GO" id="GO:0004029">
    <property type="term" value="F:aldehyde dehydrogenase (NAD+) activity"/>
    <property type="evidence" value="ECO:0007669"/>
    <property type="project" value="UniProtKB-EC"/>
</dbReference>
<dbReference type="Gene3D" id="3.40.605.10">
    <property type="entry name" value="Aldehyde Dehydrogenase, Chain A, domain 1"/>
    <property type="match status" value="1"/>
</dbReference>
<evidence type="ECO:0000256" key="2">
    <source>
        <dbReference type="ARBA" id="ARBA00011881"/>
    </source>
</evidence>
<evidence type="ECO:0000256" key="5">
    <source>
        <dbReference type="ARBA" id="ARBA00024226"/>
    </source>
</evidence>
<dbReference type="Proteomes" id="UP000425178">
    <property type="component" value="Chromosome"/>
</dbReference>
<dbReference type="InterPro" id="IPR044638">
    <property type="entry name" value="ALDH7A1-like"/>
</dbReference>
<dbReference type="EMBL" id="CP046453">
    <property type="protein sequence ID" value="QGU03365.1"/>
    <property type="molecule type" value="Genomic_DNA"/>
</dbReference>
<evidence type="ECO:0000256" key="3">
    <source>
        <dbReference type="ARBA" id="ARBA00023002"/>
    </source>
</evidence>
<dbReference type="InterPro" id="IPR015590">
    <property type="entry name" value="Aldehyde_DH_dom"/>
</dbReference>
<reference evidence="9 10" key="1">
    <citation type="journal article" date="2021" name="Int. J. Syst. Evol. Microbiol.">
        <title>Classification of three corynebacterial strains isolated from a small paddock in North Rhine-Westphalia: proposal of &lt;i&gt;Corynebacterium kalinowskii&lt;/i&gt; sp. nov., &lt;i&gt;Corynebacterium comes&lt;/i&gt; sp. nov. and &lt;i&gt;Corynebacterium occultum&lt;/i&gt; sp. nov.</title>
        <authorList>
            <person name="Schaffert L."/>
            <person name="Ruwe M."/>
            <person name="Milse J."/>
            <person name="Hanuschka K."/>
            <person name="Ortseifen V."/>
            <person name="Droste J."/>
            <person name="Brandt D."/>
            <person name="Schl L."/>
            <person name="Kutter Y."/>
            <person name="Vinke S."/>
            <person name="Vieh P."/>
            <person name="Jacob L."/>
            <person name="L N.C."/>
            <person name="Schulte-Berndt E."/>
            <person name="Hain C."/>
            <person name="Linder M."/>
            <person name="Schmidt P."/>
            <person name="Wollenschl L."/>
            <person name="Luttermann T."/>
            <person name="Thieme E."/>
            <person name="Hassa J."/>
            <person name="Haak M."/>
            <person name="Wittchen M."/>
            <person name="Mentz A."/>
            <person name="Persicke M."/>
            <person name="Busche T."/>
            <person name="R C."/>
        </authorList>
    </citation>
    <scope>NUCLEOTIDE SEQUENCE [LARGE SCALE GENOMIC DNA]</scope>
    <source>
        <strain evidence="9 10">2019</strain>
    </source>
</reference>
<evidence type="ECO:0000256" key="7">
    <source>
        <dbReference type="RuleBase" id="RU003345"/>
    </source>
</evidence>
<evidence type="ECO:0000256" key="1">
    <source>
        <dbReference type="ARBA" id="ARBA00009986"/>
    </source>
</evidence>
<dbReference type="PANTHER" id="PTHR43521:SF1">
    <property type="entry name" value="ALPHA-AMINOADIPIC SEMIALDEHYDE DEHYDROGENASE"/>
    <property type="match status" value="1"/>
</dbReference>
<evidence type="ECO:0000256" key="4">
    <source>
        <dbReference type="ARBA" id="ARBA00023027"/>
    </source>
</evidence>
<feature type="active site" evidence="6">
    <location>
        <position position="274"/>
    </location>
</feature>
<evidence type="ECO:0000259" key="8">
    <source>
        <dbReference type="Pfam" id="PF00171"/>
    </source>
</evidence>
<dbReference type="EC" id="1.2.1.3" evidence="5"/>
<evidence type="ECO:0000256" key="6">
    <source>
        <dbReference type="PROSITE-ProRule" id="PRU10007"/>
    </source>
</evidence>
<dbReference type="KEGG" id="ccoe:CETAM_00360"/>
<comment type="subunit">
    <text evidence="2">Homotetramer.</text>
</comment>
<feature type="domain" description="Aldehyde dehydrogenase" evidence="8">
    <location>
        <begin position="34"/>
        <end position="500"/>
    </location>
</feature>
<dbReference type="AlphaFoldDB" id="A0A6B8VWM9"/>
<evidence type="ECO:0000313" key="10">
    <source>
        <dbReference type="Proteomes" id="UP000425178"/>
    </source>
</evidence>
<dbReference type="Gene3D" id="3.40.309.10">
    <property type="entry name" value="Aldehyde Dehydrogenase, Chain A, domain 2"/>
    <property type="match status" value="1"/>
</dbReference>
<name>A0A6B8VWM9_9CORY</name>
<dbReference type="SUPFAM" id="SSF53720">
    <property type="entry name" value="ALDH-like"/>
    <property type="match status" value="1"/>
</dbReference>
<sequence length="517" mass="55462">MTTAIKQRFDTAEVLQKFGLDQIHPGTYSSATGWVGGDDRPVIDAECPADGEIVAQISASEESDWEAVIANAVAVQKKWRDVPAPRRGEFIRRIGQLIEENHDDLAAIVALDTGKSIAESKSELKESIDMAGLAAGQSRMMYGYTQQSQRPDHRMYDQYHPLGVVGIISAYNFPANVWAQNGFLAAIGGNTVIWKPSPKVPLTAIALQQLVNQAAEEFDAQGVFSLYLPAENAAAERVITDLRVDLVSFTGSTQVGQLVSETVSQTLGRRYQLECSGNNACIVDETADLELAARALTFGTVGTTGQRCTSTRRVIAHVSIVDKLVELMAEAFAQIPIGDPRDPGTMVGPLIDSSAVEDFKLVIEKAAADGAQIAYGGNVIDRPGLYVEPTILTGVDPKSSTAQEETFVPIVSVLTYETLDEAIRIHNDVAQGLASGMHSTNLTNIETFLSARGSDCGIVRINMGTTGADIGAAFGGEKETGGGRTAGSDSWKGFMRRQSVCVNWGGKSPWDNQITFN</sequence>
<dbReference type="Pfam" id="PF00171">
    <property type="entry name" value="Aldedh"/>
    <property type="match status" value="1"/>
</dbReference>
<organism evidence="9 10">
    <name type="scientific">Corynebacterium comes</name>
    <dbReference type="NCBI Taxonomy" id="2675218"/>
    <lineage>
        <taxon>Bacteria</taxon>
        <taxon>Bacillati</taxon>
        <taxon>Actinomycetota</taxon>
        <taxon>Actinomycetes</taxon>
        <taxon>Mycobacteriales</taxon>
        <taxon>Corynebacteriaceae</taxon>
        <taxon>Corynebacterium</taxon>
    </lineage>
</organism>
<dbReference type="PANTHER" id="PTHR43521">
    <property type="entry name" value="ALPHA-AMINOADIPIC SEMIALDEHYDE DEHYDROGENASE"/>
    <property type="match status" value="1"/>
</dbReference>
<dbReference type="InterPro" id="IPR016163">
    <property type="entry name" value="Ald_DH_C"/>
</dbReference>